<dbReference type="RefSeq" id="WP_126072838.1">
    <property type="nucleotide sequence ID" value="NZ_CP051166.1"/>
</dbReference>
<dbReference type="CDD" id="cd02440">
    <property type="entry name" value="AdoMet_MTases"/>
    <property type="match status" value="1"/>
</dbReference>
<dbReference type="GO" id="GO:0000179">
    <property type="term" value="F:rRNA (adenine-N6,N6-)-dimethyltransferase activity"/>
    <property type="evidence" value="ECO:0007669"/>
    <property type="project" value="InterPro"/>
</dbReference>
<dbReference type="GO" id="GO:0016274">
    <property type="term" value="F:protein-arginine N-methyltransferase activity"/>
    <property type="evidence" value="ECO:0007669"/>
    <property type="project" value="InterPro"/>
</dbReference>
<dbReference type="GO" id="GO:0042054">
    <property type="term" value="F:histone methyltransferase activity"/>
    <property type="evidence" value="ECO:0007669"/>
    <property type="project" value="TreeGrafter"/>
</dbReference>
<dbReference type="InterPro" id="IPR025799">
    <property type="entry name" value="Arg_MeTrfase"/>
</dbReference>
<dbReference type="AlphaFoldDB" id="A0A430HSH2"/>
<dbReference type="Proteomes" id="UP000278085">
    <property type="component" value="Unassembled WGS sequence"/>
</dbReference>
<dbReference type="InterPro" id="IPR020596">
    <property type="entry name" value="rRNA_Ade_Mease_Trfase_CS"/>
</dbReference>
<dbReference type="OrthoDB" id="9814129at2"/>
<dbReference type="PROSITE" id="PS51678">
    <property type="entry name" value="SAM_MT_PRMT"/>
    <property type="match status" value="1"/>
</dbReference>
<keyword evidence="2" id="KW-0489">Methyltransferase</keyword>
<reference evidence="2 3" key="1">
    <citation type="submission" date="2018-12" db="EMBL/GenBank/DDBJ databases">
        <authorList>
            <person name="Yang E."/>
        </authorList>
    </citation>
    <scope>NUCLEOTIDE SEQUENCE [LARGE SCALE GENOMIC DNA]</scope>
    <source>
        <strain evidence="2 3">SOD</strain>
    </source>
</reference>
<dbReference type="InterPro" id="IPR029063">
    <property type="entry name" value="SAM-dependent_MTases_sf"/>
</dbReference>
<name>A0A430HSH2_9BURK</name>
<protein>
    <submittedName>
        <fullName evidence="2">Methyltransferase domain-containing protein</fullName>
    </submittedName>
</protein>
<comment type="caution">
    <text evidence="2">The sequence shown here is derived from an EMBL/GenBank/DDBJ whole genome shotgun (WGS) entry which is preliminary data.</text>
</comment>
<accession>A0A430HSH2</accession>
<dbReference type="PROSITE" id="PS01131">
    <property type="entry name" value="RRNA_A_DIMETH"/>
    <property type="match status" value="1"/>
</dbReference>
<dbReference type="Gene3D" id="3.40.50.150">
    <property type="entry name" value="Vaccinia Virus protein VP39"/>
    <property type="match status" value="1"/>
</dbReference>
<evidence type="ECO:0000313" key="2">
    <source>
        <dbReference type="EMBL" id="RSZ60427.1"/>
    </source>
</evidence>
<evidence type="ECO:0000256" key="1">
    <source>
        <dbReference type="ARBA" id="ARBA00022691"/>
    </source>
</evidence>
<sequence length="797" mass="86625">MADWNNDLGEALASGDPALMKAMLERVPKEVLEKALPYLATLAKSSARDGKLEESLSYYERLLQAVPDHAGWQAERARLLDKLERRASTQETPHVELPPAPRVSFDPALLEDPSMPASADAFRVDGLRQHLWRYSAQLSPRNAISRLGDPVWLAAWDEALAGCAGERVLFRGSELGVFALRALHHGAAHALCMETSAVDARIATGMVQKHFLGPWHARNGAAIAGWSEEERRASFDDFTSGIEIATAASAPAMAARGDCFVFPNIDHSLLGTGIVKALRQYAADGRGAPARVLPARARVFAMAVEWNYAGTDFALEPVNKLRWSMYPQALDLGPECWSALTEPVLAGEIDFEDFSEATWNVPLTVTTEGKVDAIVYWFELELGSARIGNAPGGPLRCIKPAIQYTDPIAVERGTALALRAHVGETRLHLRTEPAARLPRTRALPAWYVPMLADRARNAAFQAALAGQPATLVLDIGAGCGLLSMMAAQAGAAQVVGCEIDPAILAAGRELVARNGFAEQVVLVGKDCRKLKVPEDMPERADLAVFALFDCSLIGEGILHFLAYARDHLLTDKARFVPARARIRAMLVEHRIDRIWDIDANLLNPYQASSTFLNVDAATLDYRALSEPFDVFAFDFASAGPQPEDKLLSVPATASGTAGAVLFWFDLGMGEGDWLSNDPCAAQVPHWKQGLQYLPEARVDAGQTLPLVARHNGSALSFQWQPDVLPAQAFSRLPRCDPRGLAAGAELEQQTGSLLQHCMQNPDELAKVAQIAQRFAVDPAGYELDPTIAQRFASMFLN</sequence>
<keyword evidence="1" id="KW-0949">S-adenosyl-L-methionine</keyword>
<dbReference type="Pfam" id="PF06325">
    <property type="entry name" value="PrmA"/>
    <property type="match status" value="1"/>
</dbReference>
<gene>
    <name evidence="2" type="ORF">EJB06_04750</name>
</gene>
<dbReference type="Gene3D" id="2.70.160.11">
    <property type="entry name" value="Hnrnp arginine n-methyltransferase1"/>
    <property type="match status" value="2"/>
</dbReference>
<dbReference type="PANTHER" id="PTHR11006:SF4">
    <property type="entry name" value="PROTEIN ARGININE N-METHYLTRANSFERASE 7"/>
    <property type="match status" value="1"/>
</dbReference>
<keyword evidence="2" id="KW-0808">Transferase</keyword>
<dbReference type="EMBL" id="RXLQ01000002">
    <property type="protein sequence ID" value="RSZ60427.1"/>
    <property type="molecule type" value="Genomic_DNA"/>
</dbReference>
<keyword evidence="3" id="KW-1185">Reference proteome</keyword>
<dbReference type="SUPFAM" id="SSF53335">
    <property type="entry name" value="S-adenosyl-L-methionine-dependent methyltransferases"/>
    <property type="match status" value="1"/>
</dbReference>
<evidence type="ECO:0000313" key="3">
    <source>
        <dbReference type="Proteomes" id="UP000278085"/>
    </source>
</evidence>
<proteinExistence type="predicted"/>
<dbReference type="PANTHER" id="PTHR11006">
    <property type="entry name" value="PROTEIN ARGININE N-METHYLTRANSFERASE"/>
    <property type="match status" value="1"/>
</dbReference>
<organism evidence="2 3">
    <name type="scientific">Massilia atriviolacea</name>
    <dbReference type="NCBI Taxonomy" id="2495579"/>
    <lineage>
        <taxon>Bacteria</taxon>
        <taxon>Pseudomonadati</taxon>
        <taxon>Pseudomonadota</taxon>
        <taxon>Betaproteobacteria</taxon>
        <taxon>Burkholderiales</taxon>
        <taxon>Oxalobacteraceae</taxon>
        <taxon>Telluria group</taxon>
        <taxon>Massilia</taxon>
    </lineage>
</organism>